<dbReference type="InterPro" id="IPR039901">
    <property type="entry name" value="Kdotransferase"/>
</dbReference>
<dbReference type="EMBL" id="QOVM01000005">
    <property type="protein sequence ID" value="RXG21444.1"/>
    <property type="molecule type" value="Genomic_DNA"/>
</dbReference>
<dbReference type="GO" id="GO:0009245">
    <property type="term" value="P:lipid A biosynthetic process"/>
    <property type="evidence" value="ECO:0007669"/>
    <property type="project" value="TreeGrafter"/>
</dbReference>
<evidence type="ECO:0000256" key="6">
    <source>
        <dbReference type="ARBA" id="ARBA00049183"/>
    </source>
</evidence>
<evidence type="ECO:0000256" key="4">
    <source>
        <dbReference type="ARBA" id="ARBA00022679"/>
    </source>
</evidence>
<dbReference type="SUPFAM" id="SSF53756">
    <property type="entry name" value="UDP-Glycosyltransferase/glycogen phosphorylase"/>
    <property type="match status" value="1"/>
</dbReference>
<evidence type="ECO:0000256" key="8">
    <source>
        <dbReference type="RuleBase" id="RU365103"/>
    </source>
</evidence>
<gene>
    <name evidence="10" type="ORF">DSM00_2291</name>
</gene>
<keyword evidence="11" id="KW-1185">Reference proteome</keyword>
<comment type="subcellular location">
    <subcellularLocation>
        <location evidence="8">Cell membrane</location>
    </subcellularLocation>
</comment>
<comment type="catalytic activity">
    <reaction evidence="6 8">
        <text>lipid IVA (E. coli) + CMP-3-deoxy-beta-D-manno-octulosonate = alpha-Kdo-(2-&gt;6)-lipid IVA (E. coli) + CMP + H(+)</text>
        <dbReference type="Rhea" id="RHEA:28066"/>
        <dbReference type="ChEBI" id="CHEBI:15378"/>
        <dbReference type="ChEBI" id="CHEBI:58603"/>
        <dbReference type="ChEBI" id="CHEBI:60364"/>
        <dbReference type="ChEBI" id="CHEBI:60377"/>
        <dbReference type="ChEBI" id="CHEBI:85987"/>
        <dbReference type="EC" id="2.4.99.12"/>
    </reaction>
</comment>
<dbReference type="InterPro" id="IPR007507">
    <property type="entry name" value="Glycos_transf_N"/>
</dbReference>
<keyword evidence="8" id="KW-0448">Lipopolysaccharide biosynthesis</keyword>
<dbReference type="GO" id="GO:0005886">
    <property type="term" value="C:plasma membrane"/>
    <property type="evidence" value="ECO:0007669"/>
    <property type="project" value="UniProtKB-SubCell"/>
</dbReference>
<dbReference type="InterPro" id="IPR038107">
    <property type="entry name" value="Glycos_transf_N_sf"/>
</dbReference>
<comment type="similarity">
    <text evidence="8">Belongs to the glycosyltransferase group 1 family.</text>
</comment>
<dbReference type="PANTHER" id="PTHR42755:SF1">
    <property type="entry name" value="3-DEOXY-D-MANNO-OCTULOSONIC ACID TRANSFERASE, MITOCHONDRIAL-RELATED"/>
    <property type="match status" value="1"/>
</dbReference>
<dbReference type="OrthoDB" id="9789797at2"/>
<evidence type="ECO:0000313" key="10">
    <source>
        <dbReference type="EMBL" id="RXG21444.1"/>
    </source>
</evidence>
<reference evidence="10 11" key="1">
    <citation type="submission" date="2018-07" db="EMBL/GenBank/DDBJ databases">
        <title>Leeuwenhoekiella genomics.</title>
        <authorList>
            <person name="Tahon G."/>
            <person name="Willems A."/>
        </authorList>
    </citation>
    <scope>NUCLEOTIDE SEQUENCE [LARGE SCALE GENOMIC DNA]</scope>
    <source>
        <strain evidence="10 11">LMG 22550</strain>
    </source>
</reference>
<evidence type="ECO:0000256" key="5">
    <source>
        <dbReference type="ARBA" id="ARBA00031445"/>
    </source>
</evidence>
<comment type="caution">
    <text evidence="10">The sequence shown here is derived from an EMBL/GenBank/DDBJ whole genome shotgun (WGS) entry which is preliminary data.</text>
</comment>
<comment type="pathway">
    <text evidence="1 8">Bacterial outer membrane biogenesis; LPS core biosynthesis.</text>
</comment>
<feature type="active site" description="Proton acceptor" evidence="7">
    <location>
        <position position="60"/>
    </location>
</feature>
<proteinExistence type="inferred from homology"/>
<keyword evidence="8" id="KW-0472">Membrane</keyword>
<dbReference type="GO" id="GO:0043842">
    <property type="term" value="F:Kdo transferase activity"/>
    <property type="evidence" value="ECO:0007669"/>
    <property type="project" value="UniProtKB-EC"/>
</dbReference>
<dbReference type="Pfam" id="PF04413">
    <property type="entry name" value="Glycos_transf_N"/>
    <property type="match status" value="1"/>
</dbReference>
<sequence length="413" mass="47414">MQHIYSFLISVFQRILPFIGLFIPKLKEFYTVRKDVFAQLNQNIDSNADLIWVHAASLGEYEQVVPVLEELQEKYPTYKIVLTFFSPSGYNIKKDTSLAAYVTYLPLDTKQNAKQFLKILKPKLAIFVKYEFWPNFLQELHKQKIYTVLVSGVFRLSQPFFKSYGKWMQKSLNAFNYFFLQNVESLKNLGQLGFTNAIVSGDTRFDRVSRQLKYDNSLKFIEDFKQDKLMLVCGSTWKDDEDLLIDFINEKHDIKIVIAPHKINSEKIEELKKQLEVSVVNYSEKELYDLKDIDVIIIDTIGLLNKIYSYADIAYVGGAVGTTGMHNVLEPATFNLPIVTGTYINNFPEAIQLQHLSGLSTVKNKTDVQIILNKLVFDSQFRIKTGAIAGEYVSKNTGATEIIMSYLDQTLTA</sequence>
<accession>A0A4Q0P4E4</accession>
<evidence type="ECO:0000256" key="1">
    <source>
        <dbReference type="ARBA" id="ARBA00004713"/>
    </source>
</evidence>
<name>A0A4Q0P4E4_9FLAO</name>
<dbReference type="Proteomes" id="UP000289238">
    <property type="component" value="Unassembled WGS sequence"/>
</dbReference>
<dbReference type="RefSeq" id="WP_128758120.1">
    <property type="nucleotide sequence ID" value="NZ_QOVM01000005.1"/>
</dbReference>
<protein>
    <recommendedName>
        <fullName evidence="3 8">3-deoxy-D-manno-octulosonic acid transferase</fullName>
        <shortName evidence="8">Kdo transferase</shortName>
        <ecNumber evidence="2 8">2.4.99.12</ecNumber>
    </recommendedName>
    <alternativeName>
        <fullName evidence="5 8">Lipid IV(A) 3-deoxy-D-manno-octulosonic acid transferase</fullName>
    </alternativeName>
</protein>
<dbReference type="AlphaFoldDB" id="A0A4Q0P4E4"/>
<keyword evidence="8" id="KW-1003">Cell membrane</keyword>
<dbReference type="Gene3D" id="3.40.50.2000">
    <property type="entry name" value="Glycogen Phosphorylase B"/>
    <property type="match status" value="1"/>
</dbReference>
<evidence type="ECO:0000256" key="3">
    <source>
        <dbReference type="ARBA" id="ARBA00019077"/>
    </source>
</evidence>
<evidence type="ECO:0000256" key="7">
    <source>
        <dbReference type="PIRSR" id="PIRSR639901-1"/>
    </source>
</evidence>
<evidence type="ECO:0000259" key="9">
    <source>
        <dbReference type="Pfam" id="PF04413"/>
    </source>
</evidence>
<comment type="function">
    <text evidence="8">Involved in lipopolysaccharide (LPS) biosynthesis. Catalyzes the transfer of 3-deoxy-D-manno-octulosonate (Kdo) residue(s) from CMP-Kdo to lipid IV(A), the tetraacyldisaccharide-1,4'-bisphosphate precursor of lipid A.</text>
</comment>
<organism evidence="10 11">
    <name type="scientific">Leeuwenhoekiella aequorea</name>
    <dbReference type="NCBI Taxonomy" id="283736"/>
    <lineage>
        <taxon>Bacteria</taxon>
        <taxon>Pseudomonadati</taxon>
        <taxon>Bacteroidota</taxon>
        <taxon>Flavobacteriia</taxon>
        <taxon>Flavobacteriales</taxon>
        <taxon>Flavobacteriaceae</taxon>
        <taxon>Leeuwenhoekiella</taxon>
    </lineage>
</organism>
<dbReference type="GO" id="GO:0009244">
    <property type="term" value="P:lipopolysaccharide core region biosynthetic process"/>
    <property type="evidence" value="ECO:0007669"/>
    <property type="project" value="UniProtKB-UniRule"/>
</dbReference>
<feature type="domain" description="3-deoxy-D-manno-octulosonic-acid transferase N-terminal" evidence="9">
    <location>
        <begin position="45"/>
        <end position="206"/>
    </location>
</feature>
<evidence type="ECO:0000256" key="2">
    <source>
        <dbReference type="ARBA" id="ARBA00012621"/>
    </source>
</evidence>
<dbReference type="Gene3D" id="3.40.50.11720">
    <property type="entry name" value="3-Deoxy-D-manno-octulosonic-acid transferase, N-terminal domain"/>
    <property type="match status" value="1"/>
</dbReference>
<keyword evidence="4 8" id="KW-0808">Transferase</keyword>
<evidence type="ECO:0000313" key="11">
    <source>
        <dbReference type="Proteomes" id="UP000289238"/>
    </source>
</evidence>
<dbReference type="UniPathway" id="UPA00958"/>
<dbReference type="PANTHER" id="PTHR42755">
    <property type="entry name" value="3-DEOXY-MANNO-OCTULOSONATE CYTIDYLYLTRANSFERASE"/>
    <property type="match status" value="1"/>
</dbReference>
<dbReference type="EC" id="2.4.99.12" evidence="2 8"/>